<name>F9VVE4_9ACTN</name>
<protein>
    <submittedName>
        <fullName evidence="2">Uncharacterized protein</fullName>
    </submittedName>
</protein>
<evidence type="ECO:0000313" key="2">
    <source>
        <dbReference type="EMBL" id="GAA12573.1"/>
    </source>
</evidence>
<accession>F9VVE4</accession>
<dbReference type="AlphaFoldDB" id="F9VVE4"/>
<dbReference type="STRING" id="1027371.GOALK_056_00060"/>
<evidence type="ECO:0000256" key="1">
    <source>
        <dbReference type="SAM" id="MobiDB-lite"/>
    </source>
</evidence>
<evidence type="ECO:0000313" key="3">
    <source>
        <dbReference type="Proteomes" id="UP000003558"/>
    </source>
</evidence>
<dbReference type="RefSeq" id="WP_006358705.1">
    <property type="nucleotide sequence ID" value="NZ_BACI01000056.1"/>
</dbReference>
<dbReference type="eggNOG" id="ENOG5031U8R">
    <property type="taxonomic scope" value="Bacteria"/>
</dbReference>
<feature type="region of interest" description="Disordered" evidence="1">
    <location>
        <begin position="1"/>
        <end position="36"/>
    </location>
</feature>
<dbReference type="Proteomes" id="UP000003558">
    <property type="component" value="Unassembled WGS sequence"/>
</dbReference>
<proteinExistence type="predicted"/>
<reference evidence="2 3" key="1">
    <citation type="submission" date="2011-05" db="EMBL/GenBank/DDBJ databases">
        <title>Whole genome shotgun sequence of Gordonia alkanivorans NBRC 16433.</title>
        <authorList>
            <person name="Hosoyama A."/>
            <person name="Nakamura S."/>
            <person name="Takarada H."/>
            <person name="Tsuchikane K."/>
            <person name="Yamazaki S."/>
            <person name="Fujita N."/>
        </authorList>
    </citation>
    <scope>NUCLEOTIDE SEQUENCE [LARGE SCALE GENOMIC DNA]</scope>
    <source>
        <strain evidence="2 3">NBRC 16433</strain>
    </source>
</reference>
<comment type="caution">
    <text evidence="2">The sequence shown here is derived from an EMBL/GenBank/DDBJ whole genome shotgun (WGS) entry which is preliminary data.</text>
</comment>
<organism evidence="2 3">
    <name type="scientific">Gordonia alkanivorans NBRC 16433</name>
    <dbReference type="NCBI Taxonomy" id="1027371"/>
    <lineage>
        <taxon>Bacteria</taxon>
        <taxon>Bacillati</taxon>
        <taxon>Actinomycetota</taxon>
        <taxon>Actinomycetes</taxon>
        <taxon>Mycobacteriales</taxon>
        <taxon>Gordoniaceae</taxon>
        <taxon>Gordonia</taxon>
    </lineage>
</organism>
<gene>
    <name evidence="2" type="ORF">GOALK_056_00060</name>
</gene>
<dbReference type="EMBL" id="BACI01000056">
    <property type="protein sequence ID" value="GAA12573.1"/>
    <property type="molecule type" value="Genomic_DNA"/>
</dbReference>
<sequence>MFASSFDAVSSPPISSTAGGSWPLPTSSHAPNAAPAERVTIPSVEVARVGSFEASTGPATFTADDFASAVAALAAGVIHRPVLKLGHEDPRFDGAPSVGWVDHLRVNGPVLVGDLAGVPRWLADAMPTSWPNRSLEGVVGYTDADGRVWPFVLTGLALLGATAPAIGNLAELREFVAASRGTRTAQSAVTAAKARRTRRARNII</sequence>
<feature type="compositionally biased region" description="Polar residues" evidence="1">
    <location>
        <begin position="12"/>
        <end position="30"/>
    </location>
</feature>